<feature type="transmembrane region" description="Helical" evidence="1">
    <location>
        <begin position="38"/>
        <end position="60"/>
    </location>
</feature>
<keyword evidence="3" id="KW-1185">Reference proteome</keyword>
<keyword evidence="1" id="KW-0472">Membrane</keyword>
<evidence type="ECO:0000313" key="3">
    <source>
        <dbReference type="Proteomes" id="UP000322634"/>
    </source>
</evidence>
<dbReference type="PANTHER" id="PTHR42305:SF1">
    <property type="entry name" value="MEMBRANE PROTEIN RV1733C-RELATED"/>
    <property type="match status" value="1"/>
</dbReference>
<dbReference type="EMBL" id="VSFF01000003">
    <property type="protein sequence ID" value="TYC16395.1"/>
    <property type="molecule type" value="Genomic_DNA"/>
</dbReference>
<reference evidence="2 3" key="1">
    <citation type="submission" date="2019-08" db="EMBL/GenBank/DDBJ databases">
        <title>Actinomadura sp. nov. CYP1-5 isolated from mountain soil.</title>
        <authorList>
            <person name="Songsumanus A."/>
            <person name="Kuncharoen N."/>
            <person name="Kudo T."/>
            <person name="Yuki M."/>
            <person name="Igarashi Y."/>
            <person name="Tanasupawat S."/>
        </authorList>
    </citation>
    <scope>NUCLEOTIDE SEQUENCE [LARGE SCALE GENOMIC DNA]</scope>
    <source>
        <strain evidence="2 3">GKU157</strain>
    </source>
</reference>
<dbReference type="OrthoDB" id="3480079at2"/>
<feature type="transmembrane region" description="Helical" evidence="1">
    <location>
        <begin position="150"/>
        <end position="172"/>
    </location>
</feature>
<dbReference type="RefSeq" id="WP_148348950.1">
    <property type="nucleotide sequence ID" value="NZ_JBHSBF010000020.1"/>
</dbReference>
<protein>
    <submittedName>
        <fullName evidence="2">Uncharacterized protein</fullName>
    </submittedName>
</protein>
<organism evidence="2 3">
    <name type="scientific">Actinomadura syzygii</name>
    <dbReference type="NCBI Taxonomy" id="1427538"/>
    <lineage>
        <taxon>Bacteria</taxon>
        <taxon>Bacillati</taxon>
        <taxon>Actinomycetota</taxon>
        <taxon>Actinomycetes</taxon>
        <taxon>Streptosporangiales</taxon>
        <taxon>Thermomonosporaceae</taxon>
        <taxon>Actinomadura</taxon>
    </lineage>
</organism>
<dbReference type="AlphaFoldDB" id="A0A5D0UFK6"/>
<evidence type="ECO:0000256" key="1">
    <source>
        <dbReference type="SAM" id="Phobius"/>
    </source>
</evidence>
<dbReference type="Proteomes" id="UP000322634">
    <property type="component" value="Unassembled WGS sequence"/>
</dbReference>
<dbReference type="InterPro" id="IPR039708">
    <property type="entry name" value="MT1774/Rv1733c-like"/>
</dbReference>
<sequence length="199" mass="23020">MEDAAMKSPKSWSRVDRWRRRCGFDDNDLRRPVDRVQWLSGLFLLVVFLAITPVLCVQAVQHARDAGGRAERYEATARHRVDATVVKVRRLQSGREVTVVWIDQDGTLRSGRYVTWRGVEFGDHPKVWAGPRHRVSDSPPRTHARTVVEVVVTAAATAVAAGLSSLGLYLLLRHRLDRRRYRAWDRAWHRFDQRRHRPA</sequence>
<accession>A0A5D0UFK6</accession>
<name>A0A5D0UFK6_9ACTN</name>
<dbReference type="PANTHER" id="PTHR42305">
    <property type="entry name" value="MEMBRANE PROTEIN RV1733C-RELATED"/>
    <property type="match status" value="1"/>
</dbReference>
<keyword evidence="1" id="KW-1133">Transmembrane helix</keyword>
<proteinExistence type="predicted"/>
<comment type="caution">
    <text evidence="2">The sequence shown here is derived from an EMBL/GenBank/DDBJ whole genome shotgun (WGS) entry which is preliminary data.</text>
</comment>
<gene>
    <name evidence="2" type="ORF">FXF65_07220</name>
</gene>
<keyword evidence="1" id="KW-0812">Transmembrane</keyword>
<evidence type="ECO:0000313" key="2">
    <source>
        <dbReference type="EMBL" id="TYC16395.1"/>
    </source>
</evidence>